<evidence type="ECO:0000313" key="1">
    <source>
        <dbReference type="EMBL" id="KAK4183440.1"/>
    </source>
</evidence>
<reference evidence="1" key="1">
    <citation type="journal article" date="2023" name="Mol. Phylogenet. Evol.">
        <title>Genome-scale phylogeny and comparative genomics of the fungal order Sordariales.</title>
        <authorList>
            <person name="Hensen N."/>
            <person name="Bonometti L."/>
            <person name="Westerberg I."/>
            <person name="Brannstrom I.O."/>
            <person name="Guillou S."/>
            <person name="Cros-Aarteil S."/>
            <person name="Calhoun S."/>
            <person name="Haridas S."/>
            <person name="Kuo A."/>
            <person name="Mondo S."/>
            <person name="Pangilinan J."/>
            <person name="Riley R."/>
            <person name="LaButti K."/>
            <person name="Andreopoulos B."/>
            <person name="Lipzen A."/>
            <person name="Chen C."/>
            <person name="Yan M."/>
            <person name="Daum C."/>
            <person name="Ng V."/>
            <person name="Clum A."/>
            <person name="Steindorff A."/>
            <person name="Ohm R.A."/>
            <person name="Martin F."/>
            <person name="Silar P."/>
            <person name="Natvig D.O."/>
            <person name="Lalanne C."/>
            <person name="Gautier V."/>
            <person name="Ament-Velasquez S.L."/>
            <person name="Kruys A."/>
            <person name="Hutchinson M.I."/>
            <person name="Powell A.J."/>
            <person name="Barry K."/>
            <person name="Miller A.N."/>
            <person name="Grigoriev I.V."/>
            <person name="Debuchy R."/>
            <person name="Gladieux P."/>
            <person name="Hiltunen Thoren M."/>
            <person name="Johannesson H."/>
        </authorList>
    </citation>
    <scope>NUCLEOTIDE SEQUENCE</scope>
    <source>
        <strain evidence="1">PSN309</strain>
    </source>
</reference>
<keyword evidence="2" id="KW-1185">Reference proteome</keyword>
<protein>
    <submittedName>
        <fullName evidence="1">Uncharacterized protein</fullName>
    </submittedName>
</protein>
<dbReference type="Proteomes" id="UP001302126">
    <property type="component" value="Unassembled WGS sequence"/>
</dbReference>
<name>A0AAN6WL98_9PEZI</name>
<gene>
    <name evidence="1" type="ORF">QBC35DRAFT_478157</name>
</gene>
<evidence type="ECO:0000313" key="2">
    <source>
        <dbReference type="Proteomes" id="UP001302126"/>
    </source>
</evidence>
<proteinExistence type="predicted"/>
<sequence length="176" mass="20040">MYSAEHRLAYWLYADMAAESYVLARILGVPNGYLQLLFALLLKSLDVHPWAFWDISDGRTSIRQEPGPAPVPGPSSVSWTCMALMLNNSVFWWATLCGIEFAINHGVLIPLYGGNEKITCWSIAVSQVENMGHNFGTATVLMYAWIPLMNMADTDQRGWRWLFERKVKRDRMIVPL</sequence>
<reference evidence="1" key="2">
    <citation type="submission" date="2023-05" db="EMBL/GenBank/DDBJ databases">
        <authorList>
            <consortium name="Lawrence Berkeley National Laboratory"/>
            <person name="Steindorff A."/>
            <person name="Hensen N."/>
            <person name="Bonometti L."/>
            <person name="Westerberg I."/>
            <person name="Brannstrom I.O."/>
            <person name="Guillou S."/>
            <person name="Cros-Aarteil S."/>
            <person name="Calhoun S."/>
            <person name="Haridas S."/>
            <person name="Kuo A."/>
            <person name="Mondo S."/>
            <person name="Pangilinan J."/>
            <person name="Riley R."/>
            <person name="Labutti K."/>
            <person name="Andreopoulos B."/>
            <person name="Lipzen A."/>
            <person name="Chen C."/>
            <person name="Yanf M."/>
            <person name="Daum C."/>
            <person name="Ng V."/>
            <person name="Clum A."/>
            <person name="Ohm R."/>
            <person name="Martin F."/>
            <person name="Silar P."/>
            <person name="Natvig D."/>
            <person name="Lalanne C."/>
            <person name="Gautier V."/>
            <person name="Ament-Velasquez S.L."/>
            <person name="Kruys A."/>
            <person name="Hutchinson M.I."/>
            <person name="Powell A.J."/>
            <person name="Barry K."/>
            <person name="Miller A.N."/>
            <person name="Grigoriev I.V."/>
            <person name="Debuchy R."/>
            <person name="Gladieux P."/>
            <person name="Thoren M.H."/>
            <person name="Johannesson H."/>
        </authorList>
    </citation>
    <scope>NUCLEOTIDE SEQUENCE</scope>
    <source>
        <strain evidence="1">PSN309</strain>
    </source>
</reference>
<comment type="caution">
    <text evidence="1">The sequence shown here is derived from an EMBL/GenBank/DDBJ whole genome shotgun (WGS) entry which is preliminary data.</text>
</comment>
<organism evidence="1 2">
    <name type="scientific">Podospora australis</name>
    <dbReference type="NCBI Taxonomy" id="1536484"/>
    <lineage>
        <taxon>Eukaryota</taxon>
        <taxon>Fungi</taxon>
        <taxon>Dikarya</taxon>
        <taxon>Ascomycota</taxon>
        <taxon>Pezizomycotina</taxon>
        <taxon>Sordariomycetes</taxon>
        <taxon>Sordariomycetidae</taxon>
        <taxon>Sordariales</taxon>
        <taxon>Podosporaceae</taxon>
        <taxon>Podospora</taxon>
    </lineage>
</organism>
<dbReference type="AlphaFoldDB" id="A0AAN6WL98"/>
<dbReference type="EMBL" id="MU864548">
    <property type="protein sequence ID" value="KAK4183440.1"/>
    <property type="molecule type" value="Genomic_DNA"/>
</dbReference>
<accession>A0AAN6WL98</accession>